<sequence>MSQPANTYESLVPVAMIAAMAKNRVIGVDGNLPWYLPEDLKFFKRMTQAKPLVMGRKTYTSIGKPLPNRLNIVVTRDTSFTAEGVRICHELPAALELADQQATIEAAEEIMVMGGGEIYRQALPFAQRLYITEVDIEVEGDARFPEISANEWREVQRVPGQPAEGQPRYDFVVYERFND</sequence>
<evidence type="ECO:0000313" key="12">
    <source>
        <dbReference type="Proteomes" id="UP001614338"/>
    </source>
</evidence>
<comment type="catalytic activity">
    <reaction evidence="8">
        <text>(6S)-5,6,7,8-tetrahydrofolate + NADP(+) = 7,8-dihydrofolate + NADPH + H(+)</text>
        <dbReference type="Rhea" id="RHEA:15009"/>
        <dbReference type="ChEBI" id="CHEBI:15378"/>
        <dbReference type="ChEBI" id="CHEBI:57451"/>
        <dbReference type="ChEBI" id="CHEBI:57453"/>
        <dbReference type="ChEBI" id="CHEBI:57783"/>
        <dbReference type="ChEBI" id="CHEBI:58349"/>
        <dbReference type="EC" id="1.5.1.3"/>
    </reaction>
</comment>
<keyword evidence="12" id="KW-1185">Reference proteome</keyword>
<dbReference type="PRINTS" id="PR00070">
    <property type="entry name" value="DHFR"/>
</dbReference>
<evidence type="ECO:0000256" key="5">
    <source>
        <dbReference type="ARBA" id="ARBA00022857"/>
    </source>
</evidence>
<evidence type="ECO:0000256" key="4">
    <source>
        <dbReference type="ARBA" id="ARBA00022563"/>
    </source>
</evidence>
<accession>A0ABW8BT11</accession>
<dbReference type="InterPro" id="IPR017925">
    <property type="entry name" value="DHFR_CS"/>
</dbReference>
<keyword evidence="6 8" id="KW-0560">Oxidoreductase</keyword>
<dbReference type="GO" id="GO:0004146">
    <property type="term" value="F:dihydrofolate reductase activity"/>
    <property type="evidence" value="ECO:0007669"/>
    <property type="project" value="UniProtKB-EC"/>
</dbReference>
<comment type="function">
    <text evidence="7 8">Key enzyme in folate metabolism. Catalyzes an essential reaction for de novo glycine and purine synthesis, and for DNA precursor synthesis.</text>
</comment>
<dbReference type="Gene3D" id="3.40.430.10">
    <property type="entry name" value="Dihydrofolate Reductase, subunit A"/>
    <property type="match status" value="1"/>
</dbReference>
<dbReference type="SUPFAM" id="SSF53597">
    <property type="entry name" value="Dihydrofolate reductase-like"/>
    <property type="match status" value="1"/>
</dbReference>
<dbReference type="Pfam" id="PF00186">
    <property type="entry name" value="DHFR_1"/>
    <property type="match status" value="1"/>
</dbReference>
<name>A0ABW8BT11_9GAMM</name>
<evidence type="ECO:0000259" key="10">
    <source>
        <dbReference type="PROSITE" id="PS51330"/>
    </source>
</evidence>
<evidence type="ECO:0000256" key="2">
    <source>
        <dbReference type="ARBA" id="ARBA00009539"/>
    </source>
</evidence>
<comment type="pathway">
    <text evidence="1 8">Cofactor biosynthesis; tetrahydrofolate biosynthesis; 5,6,7,8-tetrahydrofolate from 7,8-dihydrofolate: step 1/1.</text>
</comment>
<dbReference type="Proteomes" id="UP001614338">
    <property type="component" value="Unassembled WGS sequence"/>
</dbReference>
<dbReference type="InterPro" id="IPR024072">
    <property type="entry name" value="DHFR-like_dom_sf"/>
</dbReference>
<dbReference type="PANTHER" id="PTHR48069:SF3">
    <property type="entry name" value="DIHYDROFOLATE REDUCTASE"/>
    <property type="match status" value="1"/>
</dbReference>
<keyword evidence="4 8" id="KW-0554">One-carbon metabolism</keyword>
<evidence type="ECO:0000313" key="11">
    <source>
        <dbReference type="EMBL" id="MFI8750334.1"/>
    </source>
</evidence>
<dbReference type="PROSITE" id="PS51330">
    <property type="entry name" value="DHFR_2"/>
    <property type="match status" value="1"/>
</dbReference>
<dbReference type="InterPro" id="IPR001796">
    <property type="entry name" value="DHFR_dom"/>
</dbReference>
<evidence type="ECO:0000256" key="1">
    <source>
        <dbReference type="ARBA" id="ARBA00004903"/>
    </source>
</evidence>
<dbReference type="EMBL" id="JBITWC010000013">
    <property type="protein sequence ID" value="MFI8750334.1"/>
    <property type="molecule type" value="Genomic_DNA"/>
</dbReference>
<evidence type="ECO:0000256" key="3">
    <source>
        <dbReference type="ARBA" id="ARBA00012856"/>
    </source>
</evidence>
<proteinExistence type="inferred from homology"/>
<dbReference type="InterPro" id="IPR012259">
    <property type="entry name" value="DHFR"/>
</dbReference>
<evidence type="ECO:0000256" key="7">
    <source>
        <dbReference type="ARBA" id="ARBA00025067"/>
    </source>
</evidence>
<dbReference type="CDD" id="cd00209">
    <property type="entry name" value="DHFR"/>
    <property type="match status" value="1"/>
</dbReference>
<gene>
    <name evidence="11" type="ORF">ACIGG6_10040</name>
</gene>
<dbReference type="EC" id="1.5.1.3" evidence="3 8"/>
<reference evidence="11 12" key="1">
    <citation type="submission" date="2024-10" db="EMBL/GenBank/DDBJ databases">
        <title>The Natural Products Discovery Center: Release of the First 8490 Sequenced Strains for Exploring Actinobacteria Biosynthetic Diversity.</title>
        <authorList>
            <person name="Kalkreuter E."/>
            <person name="Kautsar S.A."/>
            <person name="Yang D."/>
            <person name="Bader C.D."/>
            <person name="Teijaro C.N."/>
            <person name="Fluegel L."/>
            <person name="Davis C.M."/>
            <person name="Simpson J.R."/>
            <person name="Lauterbach L."/>
            <person name="Steele A.D."/>
            <person name="Gui C."/>
            <person name="Meng S."/>
            <person name="Li G."/>
            <person name="Viehrig K."/>
            <person name="Ye F."/>
            <person name="Su P."/>
            <person name="Kiefer A.F."/>
            <person name="Nichols A."/>
            <person name="Cepeda A.J."/>
            <person name="Yan W."/>
            <person name="Fan B."/>
            <person name="Jiang Y."/>
            <person name="Adhikari A."/>
            <person name="Zheng C.-J."/>
            <person name="Schuster L."/>
            <person name="Cowan T.M."/>
            <person name="Smanski M.J."/>
            <person name="Chevrette M.G."/>
            <person name="De Carvalho L.P.S."/>
            <person name="Shen B."/>
        </authorList>
    </citation>
    <scope>NUCLEOTIDE SEQUENCE [LARGE SCALE GENOMIC DNA]</scope>
    <source>
        <strain evidence="11 12">NPDC077409</strain>
    </source>
</reference>
<dbReference type="PIRSF" id="PIRSF000194">
    <property type="entry name" value="DHFR"/>
    <property type="match status" value="1"/>
</dbReference>
<feature type="domain" description="DHFR" evidence="10">
    <location>
        <begin position="13"/>
        <end position="176"/>
    </location>
</feature>
<evidence type="ECO:0000256" key="9">
    <source>
        <dbReference type="RuleBase" id="RU004474"/>
    </source>
</evidence>
<evidence type="ECO:0000256" key="8">
    <source>
        <dbReference type="PIRNR" id="PIRNR000194"/>
    </source>
</evidence>
<keyword evidence="5 8" id="KW-0521">NADP</keyword>
<evidence type="ECO:0000256" key="6">
    <source>
        <dbReference type="ARBA" id="ARBA00023002"/>
    </source>
</evidence>
<protein>
    <recommendedName>
        <fullName evidence="3 8">Dihydrofolate reductase</fullName>
        <ecNumber evidence="3 8">1.5.1.3</ecNumber>
    </recommendedName>
</protein>
<organism evidence="11 12">
    <name type="scientific">Vreelandella lionensis</name>
    <dbReference type="NCBI Taxonomy" id="1144478"/>
    <lineage>
        <taxon>Bacteria</taxon>
        <taxon>Pseudomonadati</taxon>
        <taxon>Pseudomonadota</taxon>
        <taxon>Gammaproteobacteria</taxon>
        <taxon>Oceanospirillales</taxon>
        <taxon>Halomonadaceae</taxon>
        <taxon>Vreelandella</taxon>
    </lineage>
</organism>
<dbReference type="RefSeq" id="WP_399844263.1">
    <property type="nucleotide sequence ID" value="NZ_JBITWC010000013.1"/>
</dbReference>
<comment type="caution">
    <text evidence="11">The sequence shown here is derived from an EMBL/GenBank/DDBJ whole genome shotgun (WGS) entry which is preliminary data.</text>
</comment>
<dbReference type="PANTHER" id="PTHR48069">
    <property type="entry name" value="DIHYDROFOLATE REDUCTASE"/>
    <property type="match status" value="1"/>
</dbReference>
<dbReference type="PROSITE" id="PS00075">
    <property type="entry name" value="DHFR_1"/>
    <property type="match status" value="1"/>
</dbReference>
<comment type="similarity">
    <text evidence="2 8 9">Belongs to the dihydrofolate reductase family.</text>
</comment>